<keyword evidence="1" id="KW-0472">Membrane</keyword>
<evidence type="ECO:0000256" key="2">
    <source>
        <dbReference type="SAM" id="SignalP"/>
    </source>
</evidence>
<sequence length="451" mass="46718">MKRRRRAGPGRALLGPLLAVIAAILLALAASAPGARAADGLSDAAQSLRQGPVYVDPRAQDLLPPRDADALADKIKKADKPVFVAVLPQASEFKPATLLQDLRTQVGITGVYGVQLGDGFDAGADSQVMSRNAVANLTGSVERANGGDTKALLNDFVDGATADANGQAPSSWSGVPDNPGPSGIGKAITLGVVLVLLPSALLLLYARGRKRRVDLDRARLETLRPVVDEDITTFGEELDRIGFRPASPEADDAMREDYGRALDSYERAKSSMAAARRSADVQPVTRALEDGRFALATVEARRAGRPLPERRPPCFFDPGHGPSVKDVTWAPEGGTERSVPVCGADATRLESGEEPLARTVETPGGRRPYWDAGPAYAPWAAGYFGGGLLPGLMFGTLLGHVISSPAAYAGSDFGGGYDGGDASGADFDAGDFGGGGFDGGGFGGFDGGGGF</sequence>
<feature type="signal peptide" evidence="2">
    <location>
        <begin position="1"/>
        <end position="37"/>
    </location>
</feature>
<evidence type="ECO:0000313" key="4">
    <source>
        <dbReference type="Proteomes" id="UP001167160"/>
    </source>
</evidence>
<keyword evidence="4" id="KW-1185">Reference proteome</keyword>
<proteinExistence type="predicted"/>
<keyword evidence="1" id="KW-1133">Transmembrane helix</keyword>
<keyword evidence="1" id="KW-0812">Transmembrane</keyword>
<reference evidence="3" key="1">
    <citation type="journal article" date="2023" name="Int. J. Syst. Evol. Microbiol.">
        <title>Streptomyces meridianus sp. nov. isolated from brackish water of the Tagus estuary in Alcochete, Portugal.</title>
        <authorList>
            <person name="Santos J.D.N."/>
            <person name="Klimek D."/>
            <person name="Calusinska M."/>
            <person name="Lobo Da Cunha A."/>
            <person name="Catita J."/>
            <person name="Goncalves H."/>
            <person name="Gonzalez I."/>
            <person name="Reyes F."/>
            <person name="Lage O.M."/>
        </authorList>
    </citation>
    <scope>NUCLEOTIDE SEQUENCE</scope>
    <source>
        <strain evidence="3">MTZ3.1</strain>
    </source>
</reference>
<dbReference type="EMBL" id="JAMQGM010000070">
    <property type="protein sequence ID" value="MCM2580545.1"/>
    <property type="molecule type" value="Genomic_DNA"/>
</dbReference>
<accession>A0ABT0XDZ3</accession>
<protein>
    <recommendedName>
        <fullName evidence="5">DUF4449 domain-containing protein</fullName>
    </recommendedName>
</protein>
<feature type="chain" id="PRO_5047450412" description="DUF4449 domain-containing protein" evidence="2">
    <location>
        <begin position="38"/>
        <end position="451"/>
    </location>
</feature>
<name>A0ABT0XDZ3_9ACTN</name>
<comment type="caution">
    <text evidence="3">The sequence shown here is derived from an EMBL/GenBank/DDBJ whole genome shotgun (WGS) entry which is preliminary data.</text>
</comment>
<gene>
    <name evidence="3" type="ORF">M1E25_24955</name>
</gene>
<dbReference type="RefSeq" id="WP_251419489.1">
    <property type="nucleotide sequence ID" value="NZ_JAMQGM010000070.1"/>
</dbReference>
<keyword evidence="2" id="KW-0732">Signal</keyword>
<evidence type="ECO:0000313" key="3">
    <source>
        <dbReference type="EMBL" id="MCM2580545.1"/>
    </source>
</evidence>
<dbReference type="Proteomes" id="UP001167160">
    <property type="component" value="Unassembled WGS sequence"/>
</dbReference>
<feature type="transmembrane region" description="Helical" evidence="1">
    <location>
        <begin position="187"/>
        <end position="206"/>
    </location>
</feature>
<evidence type="ECO:0008006" key="5">
    <source>
        <dbReference type="Google" id="ProtNLM"/>
    </source>
</evidence>
<organism evidence="3 4">
    <name type="scientific">Streptomyces meridianus</name>
    <dbReference type="NCBI Taxonomy" id="2938945"/>
    <lineage>
        <taxon>Bacteria</taxon>
        <taxon>Bacillati</taxon>
        <taxon>Actinomycetota</taxon>
        <taxon>Actinomycetes</taxon>
        <taxon>Kitasatosporales</taxon>
        <taxon>Streptomycetaceae</taxon>
        <taxon>Streptomyces</taxon>
    </lineage>
</organism>
<evidence type="ECO:0000256" key="1">
    <source>
        <dbReference type="SAM" id="Phobius"/>
    </source>
</evidence>